<name>A0A9W8B5Q3_9FUNG</name>
<evidence type="ECO:0000256" key="1">
    <source>
        <dbReference type="ARBA" id="ARBA00004123"/>
    </source>
</evidence>
<dbReference type="GO" id="GO:0004519">
    <property type="term" value="F:endonuclease activity"/>
    <property type="evidence" value="ECO:0007669"/>
    <property type="project" value="UniProtKB-KW"/>
</dbReference>
<dbReference type="FunFam" id="3.40.50.10130:FF:000001">
    <property type="entry name" value="DNA excision repair protein ERCC-1"/>
    <property type="match status" value="1"/>
</dbReference>
<comment type="subcellular location">
    <subcellularLocation>
        <location evidence="1">Nucleus</location>
    </subcellularLocation>
</comment>
<dbReference type="InterPro" id="IPR011335">
    <property type="entry name" value="Restrct_endonuc-II-like"/>
</dbReference>
<dbReference type="EMBL" id="JANBQB010000004">
    <property type="protein sequence ID" value="KAJ1985134.1"/>
    <property type="molecule type" value="Genomic_DNA"/>
</dbReference>
<organism evidence="9 10">
    <name type="scientific">Dimargaris verticillata</name>
    <dbReference type="NCBI Taxonomy" id="2761393"/>
    <lineage>
        <taxon>Eukaryota</taxon>
        <taxon>Fungi</taxon>
        <taxon>Fungi incertae sedis</taxon>
        <taxon>Zoopagomycota</taxon>
        <taxon>Kickxellomycotina</taxon>
        <taxon>Dimargaritomycetes</taxon>
        <taxon>Dimargaritales</taxon>
        <taxon>Dimargaritaceae</taxon>
        <taxon>Dimargaris</taxon>
    </lineage>
</organism>
<evidence type="ECO:0000256" key="3">
    <source>
        <dbReference type="ARBA" id="ARBA00022763"/>
    </source>
</evidence>
<dbReference type="OrthoDB" id="10262814at2759"/>
<comment type="similarity">
    <text evidence="2">Belongs to the ERCC1/RAD10/SWI10 family.</text>
</comment>
<feature type="domain" description="ERCC1-like central" evidence="8">
    <location>
        <begin position="130"/>
        <end position="242"/>
    </location>
</feature>
<dbReference type="GO" id="GO:0006312">
    <property type="term" value="P:mitotic recombination"/>
    <property type="evidence" value="ECO:0007669"/>
    <property type="project" value="TreeGrafter"/>
</dbReference>
<dbReference type="GO" id="GO:0003684">
    <property type="term" value="F:damaged DNA binding"/>
    <property type="evidence" value="ECO:0007669"/>
    <property type="project" value="InterPro"/>
</dbReference>
<dbReference type="CDD" id="cd22325">
    <property type="entry name" value="ERCC1_C-like"/>
    <property type="match status" value="1"/>
</dbReference>
<keyword evidence="9" id="KW-0540">Nuclease</keyword>
<keyword evidence="4" id="KW-0238">DNA-binding</keyword>
<dbReference type="PANTHER" id="PTHR12749:SF0">
    <property type="entry name" value="DNA EXCISION REPAIR PROTEIN ERCC-1"/>
    <property type="match status" value="1"/>
</dbReference>
<keyword evidence="5" id="KW-0234">DNA repair</keyword>
<dbReference type="InterPro" id="IPR010994">
    <property type="entry name" value="RuvA_2-like"/>
</dbReference>
<dbReference type="SUPFAM" id="SSF52980">
    <property type="entry name" value="Restriction endonuclease-like"/>
    <property type="match status" value="1"/>
</dbReference>
<dbReference type="Pfam" id="PF03834">
    <property type="entry name" value="Rad10"/>
    <property type="match status" value="1"/>
</dbReference>
<evidence type="ECO:0000256" key="6">
    <source>
        <dbReference type="ARBA" id="ARBA00023242"/>
    </source>
</evidence>
<dbReference type="GO" id="GO:0070914">
    <property type="term" value="P:UV-damage excision repair"/>
    <property type="evidence" value="ECO:0007669"/>
    <property type="project" value="TreeGrafter"/>
</dbReference>
<keyword evidence="10" id="KW-1185">Reference proteome</keyword>
<evidence type="ECO:0000256" key="7">
    <source>
        <dbReference type="SAM" id="MobiDB-lite"/>
    </source>
</evidence>
<feature type="compositionally biased region" description="Polar residues" evidence="7">
    <location>
        <begin position="1"/>
        <end position="18"/>
    </location>
</feature>
<dbReference type="SUPFAM" id="SSF47781">
    <property type="entry name" value="RuvA domain 2-like"/>
    <property type="match status" value="1"/>
</dbReference>
<feature type="region of interest" description="Disordered" evidence="7">
    <location>
        <begin position="1"/>
        <end position="66"/>
    </location>
</feature>
<dbReference type="GO" id="GO:0003697">
    <property type="term" value="F:single-stranded DNA binding"/>
    <property type="evidence" value="ECO:0007669"/>
    <property type="project" value="TreeGrafter"/>
</dbReference>
<evidence type="ECO:0000256" key="4">
    <source>
        <dbReference type="ARBA" id="ARBA00023125"/>
    </source>
</evidence>
<evidence type="ECO:0000259" key="8">
    <source>
        <dbReference type="Pfam" id="PF03834"/>
    </source>
</evidence>
<dbReference type="GO" id="GO:0006302">
    <property type="term" value="P:double-strand break repair"/>
    <property type="evidence" value="ECO:0007669"/>
    <property type="project" value="UniProtKB-ARBA"/>
</dbReference>
<evidence type="ECO:0000313" key="10">
    <source>
        <dbReference type="Proteomes" id="UP001151582"/>
    </source>
</evidence>
<dbReference type="InterPro" id="IPR047260">
    <property type="entry name" value="ERCC1-like_central_dom"/>
</dbReference>
<reference evidence="9" key="1">
    <citation type="submission" date="2022-07" db="EMBL/GenBank/DDBJ databases">
        <title>Phylogenomic reconstructions and comparative analyses of Kickxellomycotina fungi.</title>
        <authorList>
            <person name="Reynolds N.K."/>
            <person name="Stajich J.E."/>
            <person name="Barry K."/>
            <person name="Grigoriev I.V."/>
            <person name="Crous P."/>
            <person name="Smith M.E."/>
        </authorList>
    </citation>
    <scope>NUCLEOTIDE SEQUENCE</scope>
    <source>
        <strain evidence="9">RSA 567</strain>
    </source>
</reference>
<evidence type="ECO:0000256" key="2">
    <source>
        <dbReference type="ARBA" id="ARBA00008283"/>
    </source>
</evidence>
<sequence>MPDQSTNRLRFVIPTQQDLEQRQRTLDEQSRQPSVALPTPPNPARPSRTAPERGSAGTLNSEHDGLATRVVVPARPDSPTTAPLVSRHVLGFQPAPAAALPQSVPSRPSMDERDTHRPVVIRKQPKTHAVVVNSCQYGNPVLDFIRNVPWEYGDIVPDYTVGQTSCVLFLSLKYHRLHPEYAGIRIDMLRDQYQLRVLLVLVDIDDSRQTIRELTQLSVQRNLTVMLAWSSEEAGRYIETFKALENHPPDLIREKVEDAYFPRLTSCLTSVRAVNKTDVMTLASNFKSFKKIVQAPVSELTLCPGFGEHKVSTMLQGNLSHLWFGWQV</sequence>
<dbReference type="Proteomes" id="UP001151582">
    <property type="component" value="Unassembled WGS sequence"/>
</dbReference>
<dbReference type="AlphaFoldDB" id="A0A9W8B5Q3"/>
<keyword evidence="9" id="KW-0255">Endonuclease</keyword>
<dbReference type="PANTHER" id="PTHR12749">
    <property type="entry name" value="EXCISION REPAIR CROSS-COMPLEMENTING 1 ERCC1"/>
    <property type="match status" value="1"/>
</dbReference>
<dbReference type="InterPro" id="IPR004579">
    <property type="entry name" value="ERCC1/RAD10/SWI10"/>
</dbReference>
<evidence type="ECO:0000313" key="9">
    <source>
        <dbReference type="EMBL" id="KAJ1985134.1"/>
    </source>
</evidence>
<keyword evidence="9" id="KW-0378">Hydrolase</keyword>
<feature type="compositionally biased region" description="Basic and acidic residues" evidence="7">
    <location>
        <begin position="19"/>
        <end position="30"/>
    </location>
</feature>
<dbReference type="GO" id="GO:0000110">
    <property type="term" value="C:nucleotide-excision repair factor 1 complex"/>
    <property type="evidence" value="ECO:0007669"/>
    <property type="project" value="TreeGrafter"/>
</dbReference>
<proteinExistence type="inferred from homology"/>
<protein>
    <submittedName>
        <fullName evidence="9">SsDNA endonuclease and repair protein rad10</fullName>
    </submittedName>
</protein>
<evidence type="ECO:0000256" key="5">
    <source>
        <dbReference type="ARBA" id="ARBA00023204"/>
    </source>
</evidence>
<comment type="caution">
    <text evidence="9">The sequence shown here is derived from an EMBL/GenBank/DDBJ whole genome shotgun (WGS) entry which is preliminary data.</text>
</comment>
<dbReference type="NCBIfam" id="TIGR00597">
    <property type="entry name" value="rad10"/>
    <property type="match status" value="1"/>
</dbReference>
<accession>A0A9W8B5Q3</accession>
<dbReference type="Gene3D" id="1.10.150.20">
    <property type="entry name" value="5' to 3' exonuclease, C-terminal subdomain"/>
    <property type="match status" value="1"/>
</dbReference>
<dbReference type="GO" id="GO:0070522">
    <property type="term" value="C:ERCC4-ERCC1 complex"/>
    <property type="evidence" value="ECO:0007669"/>
    <property type="project" value="TreeGrafter"/>
</dbReference>
<keyword evidence="6" id="KW-0539">Nucleus</keyword>
<keyword evidence="3" id="KW-0227">DNA damage</keyword>
<dbReference type="Gene3D" id="3.40.50.10130">
    <property type="match status" value="1"/>
</dbReference>
<gene>
    <name evidence="9" type="primary">RAD10</name>
    <name evidence="9" type="ORF">H4R34_000211</name>
</gene>